<keyword evidence="6" id="KW-1185">Reference proteome</keyword>
<comment type="caution">
    <text evidence="2">The sequence shown here is derived from an EMBL/GenBank/DDBJ whole genome shotgun (WGS) entry which is preliminary data.</text>
</comment>
<dbReference type="AlphaFoldDB" id="A0A1E3UMX3"/>
<dbReference type="EMBL" id="MCGH01000004">
    <property type="protein sequence ID" value="ODM02362.1"/>
    <property type="molecule type" value="Genomic_DNA"/>
</dbReference>
<dbReference type="Proteomes" id="UP000094271">
    <property type="component" value="Unassembled WGS sequence"/>
</dbReference>
<dbReference type="EMBL" id="MEHA01000005">
    <property type="protein sequence ID" value="ODR53117.1"/>
    <property type="molecule type" value="Genomic_DNA"/>
</dbReference>
<evidence type="ECO:0000313" key="2">
    <source>
        <dbReference type="EMBL" id="ODR53117.1"/>
    </source>
</evidence>
<proteinExistence type="predicted"/>
<organism evidence="2 5">
    <name type="scientific">Eisenbergiella tayi</name>
    <dbReference type="NCBI Taxonomy" id="1432052"/>
    <lineage>
        <taxon>Bacteria</taxon>
        <taxon>Bacillati</taxon>
        <taxon>Bacillota</taxon>
        <taxon>Clostridia</taxon>
        <taxon>Lachnospirales</taxon>
        <taxon>Lachnospiraceae</taxon>
        <taxon>Eisenbergiella</taxon>
    </lineage>
</organism>
<dbReference type="RefSeq" id="WP_069154907.1">
    <property type="nucleotide sequence ID" value="NZ_JAQCZP010000005.1"/>
</dbReference>
<evidence type="ECO:0000313" key="3">
    <source>
        <dbReference type="EMBL" id="ODR61213.1"/>
    </source>
</evidence>
<evidence type="ECO:0000313" key="5">
    <source>
        <dbReference type="Proteomes" id="UP000094271"/>
    </source>
</evidence>
<dbReference type="Proteomes" id="UP000094869">
    <property type="component" value="Unassembled WGS sequence"/>
</dbReference>
<accession>A0A1E3UMX3</accession>
<protein>
    <submittedName>
        <fullName evidence="2">Uncharacterized protein</fullName>
    </submittedName>
</protein>
<name>A0A1E3UMX3_9FIRM</name>
<dbReference type="PATRIC" id="fig|1432052.4.peg.6137"/>
<reference evidence="1 4" key="1">
    <citation type="submission" date="2016-07" db="EMBL/GenBank/DDBJ databases">
        <title>Characterization of isolates of Eisenbergiella tayi derived from blood cultures, using whole genome sequencing.</title>
        <authorList>
            <person name="Burdz T."/>
            <person name="Wiebe D."/>
            <person name="Huynh C."/>
            <person name="Bernard K."/>
        </authorList>
    </citation>
    <scope>NUCLEOTIDE SEQUENCE [LARGE SCALE GENOMIC DNA]</scope>
    <source>
        <strain evidence="1 4">NML 110608</strain>
    </source>
</reference>
<dbReference type="EMBL" id="MEHD01000007">
    <property type="protein sequence ID" value="ODR61213.1"/>
    <property type="molecule type" value="Genomic_DNA"/>
</dbReference>
<gene>
    <name evidence="2" type="ORF">BEI59_09690</name>
    <name evidence="1" type="ORF">BEI61_05524</name>
    <name evidence="3" type="ORF">BEI63_01980</name>
</gene>
<evidence type="ECO:0000313" key="1">
    <source>
        <dbReference type="EMBL" id="ODM02362.1"/>
    </source>
</evidence>
<evidence type="ECO:0000313" key="4">
    <source>
        <dbReference type="Proteomes" id="UP000094067"/>
    </source>
</evidence>
<dbReference type="Proteomes" id="UP000094067">
    <property type="component" value="Unassembled WGS sequence"/>
</dbReference>
<dbReference type="OrthoDB" id="1794713at2"/>
<reference evidence="3 6" key="2">
    <citation type="submission" date="2016-08" db="EMBL/GenBank/DDBJ databases">
        <title>Characterization of Isolates of Eisenbergiella tayi Derived from Blood Cultures, Using Whole Genome Sequencing.</title>
        <authorList>
            <person name="Bernier A.-M."/>
            <person name="Burdz T."/>
            <person name="Wiebe D."/>
            <person name="Bernard K."/>
        </authorList>
    </citation>
    <scope>NUCLEOTIDE SEQUENCE [LARGE SCALE GENOMIC DNA]</scope>
    <source>
        <strain evidence="3 6">NML120146</strain>
    </source>
</reference>
<evidence type="ECO:0000313" key="6">
    <source>
        <dbReference type="Proteomes" id="UP000094869"/>
    </source>
</evidence>
<reference evidence="2 5" key="3">
    <citation type="submission" date="2016-08" db="EMBL/GenBank/DDBJ databases">
        <authorList>
            <person name="Seilhamer J.J."/>
        </authorList>
    </citation>
    <scope>NUCLEOTIDE SEQUENCE [LARGE SCALE GENOMIC DNA]</scope>
    <source>
        <strain evidence="2 5">NML150140-1</strain>
    </source>
</reference>
<sequence>MRSKTDFYRLFFEQLARRGFEIRRSESSDYIADLYFKRQLVAYFTKADTVVQNPFVSVKDKVLRLIHDTAQATALKAGICTECPYTEANEKLPNGSYKLSEYNGVTLACKQHHLFGYVFSTYRTAPESGEIIDRQTFYNKEFAGQDFAKRSGLIDEKSLFTETELKILHSNLVKLNVLDNNVSNDDRISVGRIIDKIEDIMPELRDAGYDFDFEAEFMRDADYEIGG</sequence>